<dbReference type="OrthoDB" id="124855at2759"/>
<evidence type="ECO:0000256" key="4">
    <source>
        <dbReference type="ARBA" id="ARBA00023163"/>
    </source>
</evidence>
<keyword evidence="2" id="KW-0156">Chromatin regulator</keyword>
<sequence>MSSSVTTDIESSTPISDGGGGTTDNATKKPSNDESVDSTPFGVGERVLAFHGNCLYDAKFILSSDALFCVACAKVQKVEHCVEELKYYIHYVGWKKSWDEWVSVDRLVKYTEENLRKQDQLNNEHATERSAKPGRQSQDKTKSSVGQISQPPGLSGKKRECDIDVKEDSVAPWEKLMSIQIPSALKKHLVNDQECITHLGQLVKLPRSPSVCEILNKYSDYRVKKDGVIVETVVEIISGLRCYFDKALPAMLLYKEEREQYKQVIADNTPPSCIYGAEHFLRLFVKLPEMLSSVYIEMETFQDLQQILMDFLKFLKINRSAFFITNYQNWGGSFTAVKEEEN</sequence>
<dbReference type="InterPro" id="IPR000953">
    <property type="entry name" value="Chromo/chromo_shadow_dom"/>
</dbReference>
<keyword evidence="5" id="KW-0539">Nucleus</keyword>
<name>A0A5A7Q4Q5_STRAF</name>
<dbReference type="InterPro" id="IPR053820">
    <property type="entry name" value="MSL3_chromo-like"/>
</dbReference>
<keyword evidence="3" id="KW-0805">Transcription regulation</keyword>
<dbReference type="FunFam" id="1.10.274.30:FF:000005">
    <property type="entry name" value="Chromatin modification-related protein EAF3"/>
    <property type="match status" value="1"/>
</dbReference>
<evidence type="ECO:0000256" key="3">
    <source>
        <dbReference type="ARBA" id="ARBA00023015"/>
    </source>
</evidence>
<dbReference type="SUPFAM" id="SSF54160">
    <property type="entry name" value="Chromo domain-like"/>
    <property type="match status" value="1"/>
</dbReference>
<keyword evidence="9" id="KW-1185">Reference proteome</keyword>
<dbReference type="Pfam" id="PF22732">
    <property type="entry name" value="MSL3_chromo-like"/>
    <property type="match status" value="1"/>
</dbReference>
<organism evidence="8 9">
    <name type="scientific">Striga asiatica</name>
    <name type="common">Asiatic witchweed</name>
    <name type="synonym">Buchnera asiatica</name>
    <dbReference type="NCBI Taxonomy" id="4170"/>
    <lineage>
        <taxon>Eukaryota</taxon>
        <taxon>Viridiplantae</taxon>
        <taxon>Streptophyta</taxon>
        <taxon>Embryophyta</taxon>
        <taxon>Tracheophyta</taxon>
        <taxon>Spermatophyta</taxon>
        <taxon>Magnoliopsida</taxon>
        <taxon>eudicotyledons</taxon>
        <taxon>Gunneridae</taxon>
        <taxon>Pentapetalae</taxon>
        <taxon>asterids</taxon>
        <taxon>lamiids</taxon>
        <taxon>Lamiales</taxon>
        <taxon>Orobanchaceae</taxon>
        <taxon>Buchnereae</taxon>
        <taxon>Striga</taxon>
    </lineage>
</organism>
<dbReference type="AlphaFoldDB" id="A0A5A7Q4Q5"/>
<evidence type="ECO:0000313" key="8">
    <source>
        <dbReference type="EMBL" id="GER40185.1"/>
    </source>
</evidence>
<dbReference type="EMBL" id="BKCP01005849">
    <property type="protein sequence ID" value="GER40185.1"/>
    <property type="molecule type" value="Genomic_DNA"/>
</dbReference>
<feature type="region of interest" description="Disordered" evidence="6">
    <location>
        <begin position="119"/>
        <end position="159"/>
    </location>
</feature>
<dbReference type="InterPro" id="IPR026541">
    <property type="entry name" value="MRG_dom"/>
</dbReference>
<dbReference type="GO" id="GO:0000123">
    <property type="term" value="C:histone acetyltransferase complex"/>
    <property type="evidence" value="ECO:0007669"/>
    <property type="project" value="TreeGrafter"/>
</dbReference>
<dbReference type="GO" id="GO:0006325">
    <property type="term" value="P:chromatin organization"/>
    <property type="evidence" value="ECO:0007669"/>
    <property type="project" value="UniProtKB-KW"/>
</dbReference>
<accession>A0A5A7Q4Q5</accession>
<evidence type="ECO:0000313" key="9">
    <source>
        <dbReference type="Proteomes" id="UP000325081"/>
    </source>
</evidence>
<feature type="compositionally biased region" description="Polar residues" evidence="6">
    <location>
        <begin position="1"/>
        <end position="15"/>
    </location>
</feature>
<gene>
    <name evidence="8" type="ORF">STAS_16839</name>
</gene>
<dbReference type="SMART" id="SM00298">
    <property type="entry name" value="CHROMO"/>
    <property type="match status" value="1"/>
</dbReference>
<feature type="compositionally biased region" description="Polar residues" evidence="6">
    <location>
        <begin position="143"/>
        <end position="152"/>
    </location>
</feature>
<dbReference type="GO" id="GO:0005634">
    <property type="term" value="C:nucleus"/>
    <property type="evidence" value="ECO:0007669"/>
    <property type="project" value="UniProtKB-SubCell"/>
</dbReference>
<dbReference type="Proteomes" id="UP000325081">
    <property type="component" value="Unassembled WGS sequence"/>
</dbReference>
<feature type="region of interest" description="Disordered" evidence="6">
    <location>
        <begin position="1"/>
        <end position="38"/>
    </location>
</feature>
<keyword evidence="4" id="KW-0804">Transcription</keyword>
<comment type="subcellular location">
    <subcellularLocation>
        <location evidence="1">Nucleus</location>
    </subcellularLocation>
</comment>
<comment type="caution">
    <text evidence="8">The sequence shown here is derived from an EMBL/GenBank/DDBJ whole genome shotgun (WGS) entry which is preliminary data.</text>
</comment>
<dbReference type="PANTHER" id="PTHR10880:SF44">
    <property type="entry name" value="PROTEIN MRG2"/>
    <property type="match status" value="1"/>
</dbReference>
<proteinExistence type="predicted"/>
<dbReference type="Gene3D" id="2.30.30.140">
    <property type="match status" value="1"/>
</dbReference>
<evidence type="ECO:0000256" key="2">
    <source>
        <dbReference type="ARBA" id="ARBA00022853"/>
    </source>
</evidence>
<evidence type="ECO:0000256" key="6">
    <source>
        <dbReference type="SAM" id="MobiDB-lite"/>
    </source>
</evidence>
<feature type="domain" description="Chromo" evidence="7">
    <location>
        <begin position="71"/>
        <end position="123"/>
    </location>
</feature>
<dbReference type="InterPro" id="IPR038217">
    <property type="entry name" value="MRG_C_sf"/>
</dbReference>
<reference evidence="9" key="1">
    <citation type="journal article" date="2019" name="Curr. Biol.">
        <title>Genome Sequence of Striga asiatica Provides Insight into the Evolution of Plant Parasitism.</title>
        <authorList>
            <person name="Yoshida S."/>
            <person name="Kim S."/>
            <person name="Wafula E.K."/>
            <person name="Tanskanen J."/>
            <person name="Kim Y.M."/>
            <person name="Honaas L."/>
            <person name="Yang Z."/>
            <person name="Spallek T."/>
            <person name="Conn C.E."/>
            <person name="Ichihashi Y."/>
            <person name="Cheong K."/>
            <person name="Cui S."/>
            <person name="Der J.P."/>
            <person name="Gundlach H."/>
            <person name="Jiao Y."/>
            <person name="Hori C."/>
            <person name="Ishida J.K."/>
            <person name="Kasahara H."/>
            <person name="Kiba T."/>
            <person name="Kim M.S."/>
            <person name="Koo N."/>
            <person name="Laohavisit A."/>
            <person name="Lee Y.H."/>
            <person name="Lumba S."/>
            <person name="McCourt P."/>
            <person name="Mortimer J.C."/>
            <person name="Mutuku J.M."/>
            <person name="Nomura T."/>
            <person name="Sasaki-Sekimoto Y."/>
            <person name="Seto Y."/>
            <person name="Wang Y."/>
            <person name="Wakatake T."/>
            <person name="Sakakibara H."/>
            <person name="Demura T."/>
            <person name="Yamaguchi S."/>
            <person name="Yoneyama K."/>
            <person name="Manabe R.I."/>
            <person name="Nelson D.C."/>
            <person name="Schulman A.H."/>
            <person name="Timko M.P."/>
            <person name="dePamphilis C.W."/>
            <person name="Choi D."/>
            <person name="Shirasu K."/>
        </authorList>
    </citation>
    <scope>NUCLEOTIDE SEQUENCE [LARGE SCALE GENOMIC DNA]</scope>
    <source>
        <strain evidence="9">cv. UVA1</strain>
    </source>
</reference>
<evidence type="ECO:0000256" key="5">
    <source>
        <dbReference type="ARBA" id="ARBA00023242"/>
    </source>
</evidence>
<dbReference type="PANTHER" id="PTHR10880">
    <property type="entry name" value="MORTALITY FACTOR 4-LIKE PROTEIN"/>
    <property type="match status" value="1"/>
</dbReference>
<dbReference type="Pfam" id="PF05712">
    <property type="entry name" value="MRG"/>
    <property type="match status" value="1"/>
</dbReference>
<dbReference type="GO" id="GO:0006355">
    <property type="term" value="P:regulation of DNA-templated transcription"/>
    <property type="evidence" value="ECO:0007669"/>
    <property type="project" value="InterPro"/>
</dbReference>
<dbReference type="CDD" id="cd18983">
    <property type="entry name" value="CBD_MSL3_like"/>
    <property type="match status" value="1"/>
</dbReference>
<dbReference type="InterPro" id="IPR008676">
    <property type="entry name" value="MRG"/>
</dbReference>
<feature type="compositionally biased region" description="Basic and acidic residues" evidence="6">
    <location>
        <begin position="125"/>
        <end position="142"/>
    </location>
</feature>
<evidence type="ECO:0000256" key="1">
    <source>
        <dbReference type="ARBA" id="ARBA00004123"/>
    </source>
</evidence>
<dbReference type="Gene3D" id="1.10.274.30">
    <property type="entry name" value="MRG domain"/>
    <property type="match status" value="1"/>
</dbReference>
<dbReference type="PROSITE" id="PS51640">
    <property type="entry name" value="MRG"/>
    <property type="match status" value="1"/>
</dbReference>
<dbReference type="PIRSF" id="PIRSF038133">
    <property type="entry name" value="HAT_Nua4_EAF3/MRG15"/>
    <property type="match status" value="1"/>
</dbReference>
<evidence type="ECO:0000259" key="7">
    <source>
        <dbReference type="SMART" id="SM00298"/>
    </source>
</evidence>
<dbReference type="GO" id="GO:0048586">
    <property type="term" value="P:regulation of long-day photoperiodism, flowering"/>
    <property type="evidence" value="ECO:0007669"/>
    <property type="project" value="UniProtKB-ARBA"/>
</dbReference>
<dbReference type="InterPro" id="IPR016197">
    <property type="entry name" value="Chromo-like_dom_sf"/>
</dbReference>
<dbReference type="GO" id="GO:1990841">
    <property type="term" value="F:promoter-specific chromatin binding"/>
    <property type="evidence" value="ECO:0007669"/>
    <property type="project" value="UniProtKB-ARBA"/>
</dbReference>
<protein>
    <submittedName>
        <fullName evidence="8">Chromatin modification-related protein eaf3</fullName>
    </submittedName>
</protein>